<feature type="active site" evidence="3">
    <location>
        <position position="94"/>
    </location>
</feature>
<dbReference type="SUPFAM" id="SSF52151">
    <property type="entry name" value="FabD/lysophospholipase-like"/>
    <property type="match status" value="1"/>
</dbReference>
<dbReference type="PIRSF" id="PIRSF000446">
    <property type="entry name" value="Mct"/>
    <property type="match status" value="1"/>
</dbReference>
<gene>
    <name evidence="5" type="primary">fabD_1</name>
    <name evidence="5" type="ORF">Pla133_26170</name>
</gene>
<evidence type="ECO:0000256" key="2">
    <source>
        <dbReference type="PIRNR" id="PIRNR000446"/>
    </source>
</evidence>
<dbReference type="SUPFAM" id="SSF55048">
    <property type="entry name" value="Probable ACP-binding domain of malonyl-CoA ACP transacylase"/>
    <property type="match status" value="1"/>
</dbReference>
<dbReference type="AlphaFoldDB" id="A0A518BKM8"/>
<organism evidence="5 6">
    <name type="scientific">Engelhardtia mirabilis</name>
    <dbReference type="NCBI Taxonomy" id="2528011"/>
    <lineage>
        <taxon>Bacteria</taxon>
        <taxon>Pseudomonadati</taxon>
        <taxon>Planctomycetota</taxon>
        <taxon>Planctomycetia</taxon>
        <taxon>Planctomycetia incertae sedis</taxon>
        <taxon>Engelhardtia</taxon>
    </lineage>
</organism>
<keyword evidence="2 5" id="KW-0808">Transferase</keyword>
<feature type="domain" description="Malonyl-CoA:ACP transacylase (MAT)" evidence="4">
    <location>
        <begin position="8"/>
        <end position="299"/>
    </location>
</feature>
<evidence type="ECO:0000259" key="4">
    <source>
        <dbReference type="SMART" id="SM00827"/>
    </source>
</evidence>
<feature type="active site" evidence="3">
    <location>
        <position position="203"/>
    </location>
</feature>
<dbReference type="PANTHER" id="PTHR47170:SF2">
    <property type="entry name" value="MALONYL-COA:ACP TRANSACYLASE (MAT) DOMAIN-CONTAINING PROTEIN"/>
    <property type="match status" value="1"/>
</dbReference>
<proteinExistence type="inferred from homology"/>
<dbReference type="InterPro" id="IPR024925">
    <property type="entry name" value="Malonyl_CoA-ACP_transAc"/>
</dbReference>
<dbReference type="PANTHER" id="PTHR47170">
    <property type="entry name" value="MALONYL-COA ACP TRANSACYLASE, ACP-BINDING"/>
    <property type="match status" value="1"/>
</dbReference>
<dbReference type="Gene3D" id="3.40.366.10">
    <property type="entry name" value="Malonyl-Coenzyme A Acyl Carrier Protein, domain 2"/>
    <property type="match status" value="1"/>
</dbReference>
<dbReference type="InterPro" id="IPR001227">
    <property type="entry name" value="Ac_transferase_dom_sf"/>
</dbReference>
<dbReference type="EMBL" id="CP036287">
    <property type="protein sequence ID" value="QDU67530.1"/>
    <property type="molecule type" value="Genomic_DNA"/>
</dbReference>
<dbReference type="InterPro" id="IPR016036">
    <property type="entry name" value="Malonyl_transacylase_ACP-bd"/>
</dbReference>
<dbReference type="KEGG" id="pbap:Pla133_26170"/>
<evidence type="ECO:0000256" key="3">
    <source>
        <dbReference type="PIRSR" id="PIRSR000446-1"/>
    </source>
</evidence>
<sequence>MTMNEAIILPGQGAQFPGMGQDWYEAYPKARDLFDRADGVLGFALTEACFHGGVDVHRTDIAQPGIFTTSAAILTVLSDNGLELGSASMTAGLSLGEYTALWVAGSLSFEDALRLVRLRGEAMQAASEATPSSMTSLIGADLAVAEKLAAMGAEAGICSVANLNCPGQVVVSGELAALDIVESHASDHGVRRAMRLNVAGGFHSECMRPAADRLAAALAEVTVQAPRIPFVTNVTGAPVSDPGQIVSHLANQVCSPVLWEQSMRWALGQGHTQFLEPGPGQVLAGLMKKIDRGATVRSAAHPEDAETA</sequence>
<dbReference type="Pfam" id="PF00698">
    <property type="entry name" value="Acyl_transf_1"/>
    <property type="match status" value="1"/>
</dbReference>
<keyword evidence="6" id="KW-1185">Reference proteome</keyword>
<dbReference type="GO" id="GO:0004314">
    <property type="term" value="F:[acyl-carrier-protein] S-malonyltransferase activity"/>
    <property type="evidence" value="ECO:0007669"/>
    <property type="project" value="UniProtKB-EC"/>
</dbReference>
<comment type="similarity">
    <text evidence="2">Belongs to the fabD family.</text>
</comment>
<dbReference type="SMART" id="SM00827">
    <property type="entry name" value="PKS_AT"/>
    <property type="match status" value="1"/>
</dbReference>
<evidence type="ECO:0000313" key="5">
    <source>
        <dbReference type="EMBL" id="QDU67530.1"/>
    </source>
</evidence>
<dbReference type="InterPro" id="IPR016035">
    <property type="entry name" value="Acyl_Trfase/lysoPLipase"/>
</dbReference>
<accession>A0A518BKM8</accession>
<dbReference type="EC" id="2.3.1.39" evidence="2"/>
<keyword evidence="2 5" id="KW-0012">Acyltransferase</keyword>
<dbReference type="Proteomes" id="UP000316921">
    <property type="component" value="Chromosome"/>
</dbReference>
<evidence type="ECO:0000313" key="6">
    <source>
        <dbReference type="Proteomes" id="UP000316921"/>
    </source>
</evidence>
<dbReference type="InterPro" id="IPR052760">
    <property type="entry name" value="Mitochondrial_malonyltrans"/>
</dbReference>
<name>A0A518BKM8_9BACT</name>
<dbReference type="InterPro" id="IPR014043">
    <property type="entry name" value="Acyl_transferase_dom"/>
</dbReference>
<reference evidence="5 6" key="1">
    <citation type="submission" date="2019-02" db="EMBL/GenBank/DDBJ databases">
        <title>Deep-cultivation of Planctomycetes and their phenomic and genomic characterization uncovers novel biology.</title>
        <authorList>
            <person name="Wiegand S."/>
            <person name="Jogler M."/>
            <person name="Boedeker C."/>
            <person name="Pinto D."/>
            <person name="Vollmers J."/>
            <person name="Rivas-Marin E."/>
            <person name="Kohn T."/>
            <person name="Peeters S.H."/>
            <person name="Heuer A."/>
            <person name="Rast P."/>
            <person name="Oberbeckmann S."/>
            <person name="Bunk B."/>
            <person name="Jeske O."/>
            <person name="Meyerdierks A."/>
            <person name="Storesund J.E."/>
            <person name="Kallscheuer N."/>
            <person name="Luecker S."/>
            <person name="Lage O.M."/>
            <person name="Pohl T."/>
            <person name="Merkel B.J."/>
            <person name="Hornburger P."/>
            <person name="Mueller R.-W."/>
            <person name="Bruemmer F."/>
            <person name="Labrenz M."/>
            <person name="Spormann A.M."/>
            <person name="Op den Camp H."/>
            <person name="Overmann J."/>
            <person name="Amann R."/>
            <person name="Jetten M.S.M."/>
            <person name="Mascher T."/>
            <person name="Medema M.H."/>
            <person name="Devos D.P."/>
            <person name="Kaster A.-K."/>
            <person name="Ovreas L."/>
            <person name="Rohde M."/>
            <person name="Galperin M.Y."/>
            <person name="Jogler C."/>
        </authorList>
    </citation>
    <scope>NUCLEOTIDE SEQUENCE [LARGE SCALE GENOMIC DNA]</scope>
    <source>
        <strain evidence="5 6">Pla133</strain>
    </source>
</reference>
<protein>
    <recommendedName>
        <fullName evidence="1 2">Malonyl CoA-acyl carrier protein transacylase</fullName>
        <ecNumber evidence="2">2.3.1.39</ecNumber>
    </recommendedName>
</protein>
<comment type="catalytic activity">
    <reaction evidence="2">
        <text>holo-[ACP] + malonyl-CoA = malonyl-[ACP] + CoA</text>
        <dbReference type="Rhea" id="RHEA:41792"/>
        <dbReference type="Rhea" id="RHEA-COMP:9623"/>
        <dbReference type="Rhea" id="RHEA-COMP:9685"/>
        <dbReference type="ChEBI" id="CHEBI:57287"/>
        <dbReference type="ChEBI" id="CHEBI:57384"/>
        <dbReference type="ChEBI" id="CHEBI:64479"/>
        <dbReference type="ChEBI" id="CHEBI:78449"/>
        <dbReference type="EC" id="2.3.1.39"/>
    </reaction>
</comment>
<dbReference type="Gene3D" id="3.30.70.250">
    <property type="entry name" value="Malonyl-CoA ACP transacylase, ACP-binding"/>
    <property type="match status" value="1"/>
</dbReference>
<evidence type="ECO:0000256" key="1">
    <source>
        <dbReference type="ARBA" id="ARBA00018953"/>
    </source>
</evidence>